<keyword evidence="2" id="KW-0378">Hydrolase</keyword>
<evidence type="ECO:0000313" key="9">
    <source>
        <dbReference type="Proteomes" id="UP000198718"/>
    </source>
</evidence>
<dbReference type="InterPro" id="IPR013096">
    <property type="entry name" value="Cupin_2"/>
</dbReference>
<dbReference type="InterPro" id="IPR011051">
    <property type="entry name" value="RmlC_Cupin_sf"/>
</dbReference>
<keyword evidence="3" id="KW-0805">Transcription regulation</keyword>
<dbReference type="Gene3D" id="1.10.10.60">
    <property type="entry name" value="Homeodomain-like"/>
    <property type="match status" value="2"/>
</dbReference>
<dbReference type="SUPFAM" id="SSF51011">
    <property type="entry name" value="Glycosyl hydrolase domain"/>
    <property type="match status" value="1"/>
</dbReference>
<dbReference type="Proteomes" id="UP000198718">
    <property type="component" value="Unassembled WGS sequence"/>
</dbReference>
<keyword evidence="9" id="KW-1185">Reference proteome</keyword>
<dbReference type="Pfam" id="PF12833">
    <property type="entry name" value="HTH_18"/>
    <property type="match status" value="1"/>
</dbReference>
<comment type="similarity">
    <text evidence="1">Belongs to the glycosyl hydrolase 39 family.</text>
</comment>
<organism evidence="8 9">
    <name type="scientific">Natronincola ferrireducens</name>
    <dbReference type="NCBI Taxonomy" id="393762"/>
    <lineage>
        <taxon>Bacteria</taxon>
        <taxon>Bacillati</taxon>
        <taxon>Bacillota</taxon>
        <taxon>Clostridia</taxon>
        <taxon>Peptostreptococcales</taxon>
        <taxon>Natronincolaceae</taxon>
        <taxon>Natronincola</taxon>
    </lineage>
</organism>
<dbReference type="GO" id="GO:0003700">
    <property type="term" value="F:DNA-binding transcription factor activity"/>
    <property type="evidence" value="ECO:0007669"/>
    <property type="project" value="InterPro"/>
</dbReference>
<dbReference type="InterPro" id="IPR017853">
    <property type="entry name" value="GH"/>
</dbReference>
<dbReference type="GO" id="GO:0016798">
    <property type="term" value="F:hydrolase activity, acting on glycosyl bonds"/>
    <property type="evidence" value="ECO:0007669"/>
    <property type="project" value="UniProtKB-KW"/>
</dbReference>
<dbReference type="PROSITE" id="PS01124">
    <property type="entry name" value="HTH_ARAC_FAMILY_2"/>
    <property type="match status" value="1"/>
</dbReference>
<dbReference type="Pfam" id="PF07883">
    <property type="entry name" value="Cupin_2"/>
    <property type="match status" value="1"/>
</dbReference>
<dbReference type="Gene3D" id="2.60.40.1500">
    <property type="entry name" value="Glycosyl hydrolase domain, family 39"/>
    <property type="match status" value="1"/>
</dbReference>
<protein>
    <submittedName>
        <fullName evidence="8">AraC-type DNA-binding protein</fullName>
    </submittedName>
</protein>
<dbReference type="SUPFAM" id="SSF51445">
    <property type="entry name" value="(Trans)glycosidases"/>
    <property type="match status" value="1"/>
</dbReference>
<dbReference type="CDD" id="cd02208">
    <property type="entry name" value="cupin_RmlC-like"/>
    <property type="match status" value="1"/>
</dbReference>
<keyword evidence="5" id="KW-0804">Transcription</keyword>
<evidence type="ECO:0000256" key="5">
    <source>
        <dbReference type="ARBA" id="ARBA00023163"/>
    </source>
</evidence>
<dbReference type="InterPro" id="IPR014710">
    <property type="entry name" value="RmlC-like_jellyroll"/>
</dbReference>
<dbReference type="InterPro" id="IPR009057">
    <property type="entry name" value="Homeodomain-like_sf"/>
</dbReference>
<dbReference type="SMART" id="SM00342">
    <property type="entry name" value="HTH_ARAC"/>
    <property type="match status" value="1"/>
</dbReference>
<evidence type="ECO:0000256" key="4">
    <source>
        <dbReference type="ARBA" id="ARBA00023125"/>
    </source>
</evidence>
<accession>A0A1G8Z0G4</accession>
<dbReference type="OrthoDB" id="9776971at2"/>
<dbReference type="InterPro" id="IPR020449">
    <property type="entry name" value="Tscrpt_reg_AraC-type_HTH"/>
</dbReference>
<proteinExistence type="inferred from homology"/>
<dbReference type="RefSeq" id="WP_090550325.1">
    <property type="nucleotide sequence ID" value="NZ_FNFP01000001.1"/>
</dbReference>
<dbReference type="SUPFAM" id="SSF46689">
    <property type="entry name" value="Homeodomain-like"/>
    <property type="match status" value="1"/>
</dbReference>
<evidence type="ECO:0000256" key="1">
    <source>
        <dbReference type="ARBA" id="ARBA00008875"/>
    </source>
</evidence>
<dbReference type="InterPro" id="IPR049166">
    <property type="entry name" value="GH39_cat"/>
</dbReference>
<evidence type="ECO:0000313" key="8">
    <source>
        <dbReference type="EMBL" id="SDK08521.1"/>
    </source>
</evidence>
<dbReference type="PANTHER" id="PTHR43280:SF34">
    <property type="entry name" value="ARAC-FAMILY TRANSCRIPTIONAL REGULATOR"/>
    <property type="match status" value="1"/>
</dbReference>
<dbReference type="AlphaFoldDB" id="A0A1G8Z0G4"/>
<keyword evidence="4 8" id="KW-0238">DNA-binding</keyword>
<dbReference type="Gene3D" id="2.60.120.10">
    <property type="entry name" value="Jelly Rolls"/>
    <property type="match status" value="1"/>
</dbReference>
<evidence type="ECO:0000256" key="2">
    <source>
        <dbReference type="ARBA" id="ARBA00022801"/>
    </source>
</evidence>
<evidence type="ECO:0000256" key="3">
    <source>
        <dbReference type="ARBA" id="ARBA00023015"/>
    </source>
</evidence>
<feature type="domain" description="HTH araC/xylS-type" evidence="7">
    <location>
        <begin position="181"/>
        <end position="279"/>
    </location>
</feature>
<reference evidence="8 9" key="1">
    <citation type="submission" date="2016-10" db="EMBL/GenBank/DDBJ databases">
        <authorList>
            <person name="de Groot N.N."/>
        </authorList>
    </citation>
    <scope>NUCLEOTIDE SEQUENCE [LARGE SCALE GENOMIC DNA]</scope>
    <source>
        <strain evidence="8 9">DSM 18346</strain>
    </source>
</reference>
<dbReference type="EMBL" id="FNFP01000001">
    <property type="protein sequence ID" value="SDK08521.1"/>
    <property type="molecule type" value="Genomic_DNA"/>
</dbReference>
<evidence type="ECO:0000259" key="7">
    <source>
        <dbReference type="PROSITE" id="PS01124"/>
    </source>
</evidence>
<name>A0A1G8Z0G4_9FIRM</name>
<dbReference type="STRING" id="393762.SAMN05660472_00699"/>
<dbReference type="Pfam" id="PF01229">
    <property type="entry name" value="Glyco_hydro_39"/>
    <property type="match status" value="1"/>
</dbReference>
<gene>
    <name evidence="8" type="ORF">SAMN05660472_00699</name>
</gene>
<dbReference type="PANTHER" id="PTHR43280">
    <property type="entry name" value="ARAC-FAMILY TRANSCRIPTIONAL REGULATOR"/>
    <property type="match status" value="1"/>
</dbReference>
<dbReference type="Gene3D" id="3.20.20.80">
    <property type="entry name" value="Glycosidases"/>
    <property type="match status" value="2"/>
</dbReference>
<dbReference type="InterPro" id="IPR018060">
    <property type="entry name" value="HTH_AraC"/>
</dbReference>
<dbReference type="SUPFAM" id="SSF51182">
    <property type="entry name" value="RmlC-like cupins"/>
    <property type="match status" value="1"/>
</dbReference>
<sequence>MLKECIEYSDGLAIRVFSSSINEYPIHMHDELEIIYVIEGEINLKDTFHSYTLEQGDVYFINGGDLHSIYKKSDSNLILFLQIDLENYKKYHPYVDKIIYICDSYYNKAHREEIERIKQYLIKIMLEVLNKEEGYRKKVEALVISCLLNLINDFQYYSMDDKKLKNENKYKGDHFQIQRIHRITDYIYSNYNKKISLEQISKEEHISKYYLTRLLKYGVGYGFQDTVNLVRVELSEKLLLGTEMTIEDIVHECGFSSYRYYTKHFKKFFGITPSEHRKKFKDKTIRVKKIKYLDYDKEKAVKKIKNLLKIPKEKQNVYSFEGVFNIIEIDFTNKGTKKFEHYWNYLNLPNIYQGLTLEYQKYLEKFQEDIGFKYIRLNPLDCIERNYTPENFDCFNQLFNTCNRIRITPIITMNYEKIVTNGLVNELPYILNNFILYCMNKYGYESVKNWKFELHSNVKDNKYNYLISEINKIIKSYKMTTPKEKNVMNYSLNSLYDTEFMASFIVHNLVKSNKDKFKDNIMLIDSFHDYSRNHSFFHGGLGLITLNGLRKSSYYGFYLLSKLGDEIIAKGDGYVATKNNDSIQILIYNYDELCNNLFIDEKIELKVAKKQLHDILNTKKEFILRLMNIGNKYIIKRYKLDIENGFVYKHWENMGCPQSISKENEELIQRTSFPKITFSHIEQKSYYDLHITLEPFNVELITFEKMSYK</sequence>
<keyword evidence="6" id="KW-0326">Glycosidase</keyword>
<dbReference type="PRINTS" id="PR00032">
    <property type="entry name" value="HTHARAC"/>
</dbReference>
<evidence type="ECO:0000256" key="6">
    <source>
        <dbReference type="ARBA" id="ARBA00023295"/>
    </source>
</evidence>
<dbReference type="GO" id="GO:0043565">
    <property type="term" value="F:sequence-specific DNA binding"/>
    <property type="evidence" value="ECO:0007669"/>
    <property type="project" value="InterPro"/>
</dbReference>